<dbReference type="Proteomes" id="UP000292424">
    <property type="component" value="Chromosome"/>
</dbReference>
<dbReference type="AlphaFoldDB" id="A0A5P2GBT6"/>
<reference evidence="1 2" key="1">
    <citation type="submission" date="2019-09" db="EMBL/GenBank/DDBJ databases">
        <title>Complete genome sequence of Arachidicoccus sp. B3-10 isolated from apple orchard soil.</title>
        <authorList>
            <person name="Kim H.S."/>
            <person name="Han K.-I."/>
            <person name="Suh M.K."/>
            <person name="Lee K.C."/>
            <person name="Eom M.K."/>
            <person name="Kim J.-S."/>
            <person name="Kang S.W."/>
            <person name="Sin Y."/>
            <person name="Lee J.-S."/>
        </authorList>
    </citation>
    <scope>NUCLEOTIDE SEQUENCE [LARGE SCALE GENOMIC DNA]</scope>
    <source>
        <strain evidence="1 2">B3-10</strain>
    </source>
</reference>
<name>A0A5P2GBT6_9BACT</name>
<keyword evidence="2" id="KW-1185">Reference proteome</keyword>
<gene>
    <name evidence="1" type="ORF">E0W69_019105</name>
</gene>
<evidence type="ECO:0000313" key="1">
    <source>
        <dbReference type="EMBL" id="QES90673.1"/>
    </source>
</evidence>
<accession>A0A5P2GBT6</accession>
<dbReference type="RefSeq" id="WP_131331658.1">
    <property type="nucleotide sequence ID" value="NZ_CP044016.1"/>
</dbReference>
<dbReference type="OrthoDB" id="334526at2"/>
<dbReference type="KEGG" id="arac:E0W69_019105"/>
<protein>
    <submittedName>
        <fullName evidence="1">Uncharacterized protein</fullName>
    </submittedName>
</protein>
<proteinExistence type="predicted"/>
<dbReference type="EMBL" id="CP044016">
    <property type="protein sequence ID" value="QES90673.1"/>
    <property type="molecule type" value="Genomic_DNA"/>
</dbReference>
<organism evidence="1 2">
    <name type="scientific">Rhizosphaericola mali</name>
    <dbReference type="NCBI Taxonomy" id="2545455"/>
    <lineage>
        <taxon>Bacteria</taxon>
        <taxon>Pseudomonadati</taxon>
        <taxon>Bacteroidota</taxon>
        <taxon>Chitinophagia</taxon>
        <taxon>Chitinophagales</taxon>
        <taxon>Chitinophagaceae</taxon>
        <taxon>Rhizosphaericola</taxon>
    </lineage>
</organism>
<sequence>MDYNYKNYTLSIYTDEMYSFDSADNKNSYDIVYPNGDYIFRQANMAICLKTNYQVIKSAILNVNSYFVKVYEKSIIIENNQFWILLANEMYCFELSTLHLLWKRALDISTNLAIYELDNDFLVHGEMEIFRVTKMGDIVWQFSGRDIWVSLKEKEVLKIEKGKIYLTDFNNDEYIIDFAGNNHIIS</sequence>
<evidence type="ECO:0000313" key="2">
    <source>
        <dbReference type="Proteomes" id="UP000292424"/>
    </source>
</evidence>